<feature type="transmembrane region" description="Helical" evidence="1">
    <location>
        <begin position="12"/>
        <end position="35"/>
    </location>
</feature>
<comment type="caution">
    <text evidence="2">The sequence shown here is derived from an EMBL/GenBank/DDBJ whole genome shotgun (WGS) entry which is preliminary data.</text>
</comment>
<sequence length="53" mass="5785">MMHHRHYPVPVLLYFGGTMLIMITAVFSVLLLPMIGERSGPNGSRPPHANAVG</sequence>
<evidence type="ECO:0000313" key="3">
    <source>
        <dbReference type="Proteomes" id="UP000436468"/>
    </source>
</evidence>
<keyword evidence="1" id="KW-0472">Membrane</keyword>
<keyword evidence="3" id="KW-1185">Reference proteome</keyword>
<name>A0A844T802_9BRAD</name>
<evidence type="ECO:0000313" key="2">
    <source>
        <dbReference type="EMBL" id="MVT71211.1"/>
    </source>
</evidence>
<dbReference type="AlphaFoldDB" id="A0A844T802"/>
<reference evidence="2 3" key="1">
    <citation type="submission" date="2019-12" db="EMBL/GenBank/DDBJ databases">
        <title>Draft genome sequences Bradyrhizobium cajani AMBPC1010, Bradyrhizobium pachyrhizi AMBPC1040 and Bradyrhizobium yuanmingense ALSPC3051, three plant growth promoting strains isolated from nodules of Cajanus cajan L. in Dominican Republic.</title>
        <authorList>
            <person name="Flores-Felix J.D."/>
            <person name="Araujo J."/>
            <person name="Diaz-Alcantara C."/>
            <person name="Gonzalez-Andres F."/>
            <person name="Velazquez E."/>
        </authorList>
    </citation>
    <scope>NUCLEOTIDE SEQUENCE [LARGE SCALE GENOMIC DNA]</scope>
    <source>
        <strain evidence="2 3">1040</strain>
    </source>
</reference>
<dbReference type="Proteomes" id="UP000436468">
    <property type="component" value="Unassembled WGS sequence"/>
</dbReference>
<keyword evidence="1" id="KW-1133">Transmembrane helix</keyword>
<accession>A0A844T802</accession>
<protein>
    <submittedName>
        <fullName evidence="2">Uncharacterized protein</fullName>
    </submittedName>
</protein>
<keyword evidence="1" id="KW-0812">Transmembrane</keyword>
<dbReference type="EMBL" id="WQNF01000065">
    <property type="protein sequence ID" value="MVT71211.1"/>
    <property type="molecule type" value="Genomic_DNA"/>
</dbReference>
<gene>
    <name evidence="2" type="ORF">GPL21_39995</name>
</gene>
<proteinExistence type="predicted"/>
<evidence type="ECO:0000256" key="1">
    <source>
        <dbReference type="SAM" id="Phobius"/>
    </source>
</evidence>
<organism evidence="2 3">
    <name type="scientific">Bradyrhizobium pachyrhizi</name>
    <dbReference type="NCBI Taxonomy" id="280333"/>
    <lineage>
        <taxon>Bacteria</taxon>
        <taxon>Pseudomonadati</taxon>
        <taxon>Pseudomonadota</taxon>
        <taxon>Alphaproteobacteria</taxon>
        <taxon>Hyphomicrobiales</taxon>
        <taxon>Nitrobacteraceae</taxon>
        <taxon>Bradyrhizobium</taxon>
    </lineage>
</organism>